<dbReference type="PANTHER" id="PTHR11070">
    <property type="entry name" value="UVRD / RECB / PCRA DNA HELICASE FAMILY MEMBER"/>
    <property type="match status" value="1"/>
</dbReference>
<dbReference type="GO" id="GO:0043138">
    <property type="term" value="F:3'-5' DNA helicase activity"/>
    <property type="evidence" value="ECO:0007669"/>
    <property type="project" value="TreeGrafter"/>
</dbReference>
<dbReference type="KEGG" id="parq:DSM112329_04735"/>
<keyword evidence="3" id="KW-0378">Hydrolase</keyword>
<dbReference type="EMBL" id="CP114014">
    <property type="protein sequence ID" value="XAY07843.1"/>
    <property type="molecule type" value="Genomic_DNA"/>
</dbReference>
<evidence type="ECO:0000313" key="3">
    <source>
        <dbReference type="EMBL" id="XAY07843.1"/>
    </source>
</evidence>
<dbReference type="InterPro" id="IPR027417">
    <property type="entry name" value="P-loop_NTPase"/>
</dbReference>
<organism evidence="3">
    <name type="scientific">Paraconexibacter sp. AEG42_29</name>
    <dbReference type="NCBI Taxonomy" id="2997339"/>
    <lineage>
        <taxon>Bacteria</taxon>
        <taxon>Bacillati</taxon>
        <taxon>Actinomycetota</taxon>
        <taxon>Thermoleophilia</taxon>
        <taxon>Solirubrobacterales</taxon>
        <taxon>Paraconexibacteraceae</taxon>
        <taxon>Paraconexibacter</taxon>
    </lineage>
</organism>
<protein>
    <submittedName>
        <fullName evidence="3">DNA helicase</fullName>
    </submittedName>
</protein>
<dbReference type="SUPFAM" id="SSF52540">
    <property type="entry name" value="P-loop containing nucleoside triphosphate hydrolases"/>
    <property type="match status" value="1"/>
</dbReference>
<dbReference type="InterPro" id="IPR027785">
    <property type="entry name" value="UvrD-like_helicase_C"/>
</dbReference>
<dbReference type="AlphaFoldDB" id="A0AAU7B1N8"/>
<dbReference type="Gene3D" id="3.40.50.300">
    <property type="entry name" value="P-loop containing nucleotide triphosphate hydrolases"/>
    <property type="match status" value="2"/>
</dbReference>
<keyword evidence="3" id="KW-0067">ATP-binding</keyword>
<proteinExistence type="predicted"/>
<dbReference type="Pfam" id="PF13245">
    <property type="entry name" value="AAA_19"/>
    <property type="match status" value="1"/>
</dbReference>
<dbReference type="InterPro" id="IPR011528">
    <property type="entry name" value="NERD"/>
</dbReference>
<dbReference type="PANTHER" id="PTHR11070:SF2">
    <property type="entry name" value="ATP-DEPENDENT DNA HELICASE SRS2"/>
    <property type="match status" value="1"/>
</dbReference>
<dbReference type="Pfam" id="PF08378">
    <property type="entry name" value="NERD"/>
    <property type="match status" value="1"/>
</dbReference>
<gene>
    <name evidence="3" type="ORF">DSM112329_04735</name>
</gene>
<dbReference type="InterPro" id="IPR000212">
    <property type="entry name" value="DNA_helicase_UvrD/REP"/>
</dbReference>
<keyword evidence="3" id="KW-0547">Nucleotide-binding</keyword>
<feature type="domain" description="UvrD-like helicase C-terminal" evidence="2">
    <location>
        <begin position="489"/>
        <end position="537"/>
    </location>
</feature>
<dbReference type="GO" id="GO:0005524">
    <property type="term" value="F:ATP binding"/>
    <property type="evidence" value="ECO:0007669"/>
    <property type="project" value="InterPro"/>
</dbReference>
<feature type="domain" description="NERD" evidence="1">
    <location>
        <begin position="14"/>
        <end position="114"/>
    </location>
</feature>
<dbReference type="GO" id="GO:0003677">
    <property type="term" value="F:DNA binding"/>
    <property type="evidence" value="ECO:0007669"/>
    <property type="project" value="InterPro"/>
</dbReference>
<evidence type="ECO:0000259" key="1">
    <source>
        <dbReference type="Pfam" id="PF08378"/>
    </source>
</evidence>
<accession>A0AAU7B1N8</accession>
<dbReference type="Pfam" id="PF13538">
    <property type="entry name" value="UvrD_C_2"/>
    <property type="match status" value="1"/>
</dbReference>
<keyword evidence="3" id="KW-0347">Helicase</keyword>
<reference evidence="3" key="1">
    <citation type="submission" date="2022-12" db="EMBL/GenBank/DDBJ databases">
        <title>Paraconexibacter alkalitolerans sp. nov. and Baekduia alba sp. nov., isolated from soil and emended description of the genera Paraconexibacter (Chun et al., 2020) and Baekduia (An et al., 2020).</title>
        <authorList>
            <person name="Vieira S."/>
            <person name="Huber K.J."/>
            <person name="Geppert A."/>
            <person name="Wolf J."/>
            <person name="Neumann-Schaal M."/>
            <person name="Muesken M."/>
            <person name="Overmann J."/>
        </authorList>
    </citation>
    <scope>NUCLEOTIDE SEQUENCE</scope>
    <source>
        <strain evidence="3">AEG42_29</strain>
    </source>
</reference>
<dbReference type="GO" id="GO:0000725">
    <property type="term" value="P:recombinational repair"/>
    <property type="evidence" value="ECO:0007669"/>
    <property type="project" value="TreeGrafter"/>
</dbReference>
<evidence type="ECO:0000259" key="2">
    <source>
        <dbReference type="Pfam" id="PF13538"/>
    </source>
</evidence>
<sequence>MYPRSLLEDEVKSRAEGRVFEALRDQLDDEWEVFHSASLVIRDHATGAEDDECDFVLCHPDRGIVCLEVKGGGIECEFGEWRRLRKDGPAERIKDPFTQALDHRYNLSRKIEEVEGYRRHKLFLVHALAFPDISAHSLVLAPDAPADLVMGRTDLPDMTAAIDRALAYHEGSRDKRTAPGAEGAAMLRELLAPRVRIEVPMATTFLDETEELVLLTHEQSALLNRFGRARRMVVYGCAGSGKTMLAVERAKRLADEGQRVLFVCFNRGLREHLNTREGRDNLTFQTFHSVCVYWARRAKIPLKDYPSGTTPPPEHWREDLPYALIEAMEQLGGQFDAVLVDEAQDLHTDWLDALNTTIADPAAGSLWLFLDDNQRIYDTTLDVTDDYVPFDLTVNCRNTQLIHREVMKLYQGQIVPEARGPEGRSPELLLAKDQPATVASVLERLCSTDEIPPQDIVVLSSHASAKSAVAREGHGRFTFTDKRGAGGSHVHFSSIRAFKGLESPVVVLCELEDLDAASHDQQLYVALSRARNHVVIVGPG</sequence>
<name>A0AAU7B1N8_9ACTN</name>